<organism evidence="1 2">
    <name type="scientific">Streptomyces javensis</name>
    <dbReference type="NCBI Taxonomy" id="114698"/>
    <lineage>
        <taxon>Bacteria</taxon>
        <taxon>Bacillati</taxon>
        <taxon>Actinomycetota</taxon>
        <taxon>Actinomycetes</taxon>
        <taxon>Kitasatosporales</taxon>
        <taxon>Streptomycetaceae</taxon>
        <taxon>Streptomyces</taxon>
        <taxon>Streptomyces violaceusniger group</taxon>
    </lineage>
</organism>
<dbReference type="RefSeq" id="WP_198276242.1">
    <property type="nucleotide sequence ID" value="NZ_BAAAIF010000018.1"/>
</dbReference>
<evidence type="ECO:0000313" key="1">
    <source>
        <dbReference type="EMBL" id="MBI0313048.1"/>
    </source>
</evidence>
<keyword evidence="2" id="KW-1185">Reference proteome</keyword>
<reference evidence="1 2" key="1">
    <citation type="submission" date="2020-12" db="EMBL/GenBank/DDBJ databases">
        <authorList>
            <person name="Kusuma A.B."/>
            <person name="Nouioui I."/>
            <person name="Goodfellow M."/>
        </authorList>
    </citation>
    <scope>NUCLEOTIDE SEQUENCE [LARGE SCALE GENOMIC DNA]</scope>
    <source>
        <strain evidence="1 2">DSM 41764</strain>
    </source>
</reference>
<accession>A0ABS0R6X4</accession>
<evidence type="ECO:0000313" key="2">
    <source>
        <dbReference type="Proteomes" id="UP000638849"/>
    </source>
</evidence>
<protein>
    <submittedName>
        <fullName evidence="1">Uncharacterized protein</fullName>
    </submittedName>
</protein>
<name>A0ABS0R6X4_9ACTN</name>
<dbReference type="EMBL" id="JAEEAQ010000052">
    <property type="protein sequence ID" value="MBI0313048.1"/>
    <property type="molecule type" value="Genomic_DNA"/>
</dbReference>
<comment type="caution">
    <text evidence="1">The sequence shown here is derived from an EMBL/GenBank/DDBJ whole genome shotgun (WGS) entry which is preliminary data.</text>
</comment>
<gene>
    <name evidence="1" type="ORF">JBF12_08590</name>
</gene>
<sequence length="175" mass="18823">MLDRDVTNADRAALGRAALEYYEAARAMVGHDPDEPVDAELALAACAHGASGDRRDPVRAEDLREDAEWTAEVIRDIVADLFHTADGAATPQLLLRAATALEDADDAAQAEAWRRAGPGGRRFALFLTAVRHALVRLAEMSGPDADSLLDDARAVFAEEVEEERFAAATARLRSA</sequence>
<proteinExistence type="predicted"/>
<dbReference type="Proteomes" id="UP000638849">
    <property type="component" value="Unassembled WGS sequence"/>
</dbReference>